<evidence type="ECO:0000313" key="1">
    <source>
        <dbReference type="EMBL" id="SVC07004.1"/>
    </source>
</evidence>
<reference evidence="1" key="1">
    <citation type="submission" date="2018-05" db="EMBL/GenBank/DDBJ databases">
        <authorList>
            <person name="Lanie J.A."/>
            <person name="Ng W.-L."/>
            <person name="Kazmierczak K.M."/>
            <person name="Andrzejewski T.M."/>
            <person name="Davidsen T.M."/>
            <person name="Wayne K.J."/>
            <person name="Tettelin H."/>
            <person name="Glass J.I."/>
            <person name="Rusch D."/>
            <person name="Podicherti R."/>
            <person name="Tsui H.-C.T."/>
            <person name="Winkler M.E."/>
        </authorList>
    </citation>
    <scope>NUCLEOTIDE SEQUENCE</scope>
</reference>
<protein>
    <submittedName>
        <fullName evidence="1">Uncharacterized protein</fullName>
    </submittedName>
</protein>
<proteinExistence type="predicted"/>
<dbReference type="EMBL" id="UINC01071806">
    <property type="protein sequence ID" value="SVC07004.1"/>
    <property type="molecule type" value="Genomic_DNA"/>
</dbReference>
<sequence length="24" mass="2742">MKGSRSFGDELEPRYIVGAKSLDW</sequence>
<accession>A0A382J4C6</accession>
<gene>
    <name evidence="1" type="ORF">METZ01_LOCUS259858</name>
</gene>
<dbReference type="AlphaFoldDB" id="A0A382J4C6"/>
<organism evidence="1">
    <name type="scientific">marine metagenome</name>
    <dbReference type="NCBI Taxonomy" id="408172"/>
    <lineage>
        <taxon>unclassified sequences</taxon>
        <taxon>metagenomes</taxon>
        <taxon>ecological metagenomes</taxon>
    </lineage>
</organism>
<name>A0A382J4C6_9ZZZZ</name>